<keyword evidence="4" id="KW-1185">Reference proteome</keyword>
<sequence length="366" mass="40922">MPRRNKGPRLHWRAGRGVWEIRDAGDLRISTGFGRGQEAEAEAALEVYLASKRLKSGPVPPEELTVGQVLALYADEKAVGFAAPDRVGYAIDALAGFWGNDAVSEVKASRCREYVTWRGVSASTVRRELGVLQAALRHCARESYLTAAPEVWRPQESPPVDRWLTRQEVAWLLRAARQLRKDGRHLADFILCGVYTGSRKATILGLQIDQPSVTGGYIDTRQGVLYRRPADKRETKKRQRPARLPAKYLAHVQRQARRGRRFVVQDDAGNRVGDIRKGWVRAVELAAELAAKKEIELDLTQITGGARKPITPHVLKHTSITWALQRGAEIWDAAGLFSTSAETIERVYGHHSPKHQESAVRALNRK</sequence>
<evidence type="ECO:0000313" key="4">
    <source>
        <dbReference type="Proteomes" id="UP001595973"/>
    </source>
</evidence>
<dbReference type="Gene3D" id="1.10.443.10">
    <property type="entry name" value="Intergrase catalytic core"/>
    <property type="match status" value="1"/>
</dbReference>
<evidence type="ECO:0000256" key="1">
    <source>
        <dbReference type="ARBA" id="ARBA00023172"/>
    </source>
</evidence>
<reference evidence="4" key="1">
    <citation type="journal article" date="2019" name="Int. J. Syst. Evol. Microbiol.">
        <title>The Global Catalogue of Microorganisms (GCM) 10K type strain sequencing project: providing services to taxonomists for standard genome sequencing and annotation.</title>
        <authorList>
            <consortium name="The Broad Institute Genomics Platform"/>
            <consortium name="The Broad Institute Genome Sequencing Center for Infectious Disease"/>
            <person name="Wu L."/>
            <person name="Ma J."/>
        </authorList>
    </citation>
    <scope>NUCLEOTIDE SEQUENCE [LARGE SCALE GENOMIC DNA]</scope>
    <source>
        <strain evidence="4">CGMCC 4.7283</strain>
    </source>
</reference>
<proteinExistence type="predicted"/>
<comment type="caution">
    <text evidence="3">The sequence shown here is derived from an EMBL/GenBank/DDBJ whole genome shotgun (WGS) entry which is preliminary data.</text>
</comment>
<dbReference type="InterPro" id="IPR002104">
    <property type="entry name" value="Integrase_catalytic"/>
</dbReference>
<feature type="domain" description="Tyr recombinase" evidence="2">
    <location>
        <begin position="159"/>
        <end position="361"/>
    </location>
</feature>
<dbReference type="Proteomes" id="UP001595973">
    <property type="component" value="Unassembled WGS sequence"/>
</dbReference>
<dbReference type="InterPro" id="IPR013762">
    <property type="entry name" value="Integrase-like_cat_sf"/>
</dbReference>
<accession>A0ABV9KEL3</accession>
<dbReference type="EMBL" id="JBHSGI010000005">
    <property type="protein sequence ID" value="MFC4668375.1"/>
    <property type="molecule type" value="Genomic_DNA"/>
</dbReference>
<dbReference type="PROSITE" id="PS51898">
    <property type="entry name" value="TYR_RECOMBINASE"/>
    <property type="match status" value="1"/>
</dbReference>
<organism evidence="3 4">
    <name type="scientific">Seohaeicola nanhaiensis</name>
    <dbReference type="NCBI Taxonomy" id="1387282"/>
    <lineage>
        <taxon>Bacteria</taxon>
        <taxon>Pseudomonadati</taxon>
        <taxon>Pseudomonadota</taxon>
        <taxon>Alphaproteobacteria</taxon>
        <taxon>Rhodobacterales</taxon>
        <taxon>Roseobacteraceae</taxon>
        <taxon>Seohaeicola</taxon>
    </lineage>
</organism>
<gene>
    <name evidence="3" type="ORF">ACFO5X_07410</name>
</gene>
<dbReference type="RefSeq" id="WP_380716653.1">
    <property type="nucleotide sequence ID" value="NZ_JBHSGI010000005.1"/>
</dbReference>
<dbReference type="SUPFAM" id="SSF56349">
    <property type="entry name" value="DNA breaking-rejoining enzymes"/>
    <property type="match status" value="1"/>
</dbReference>
<evidence type="ECO:0000259" key="2">
    <source>
        <dbReference type="PROSITE" id="PS51898"/>
    </source>
</evidence>
<protein>
    <submittedName>
        <fullName evidence="3">Tyrosine-type recombinase/integrase</fullName>
    </submittedName>
</protein>
<dbReference type="InterPro" id="IPR011010">
    <property type="entry name" value="DNA_brk_join_enz"/>
</dbReference>
<evidence type="ECO:0000313" key="3">
    <source>
        <dbReference type="EMBL" id="MFC4668375.1"/>
    </source>
</evidence>
<keyword evidence="1" id="KW-0233">DNA recombination</keyword>
<name>A0ABV9KEL3_9RHOB</name>